<evidence type="ECO:0000313" key="10">
    <source>
        <dbReference type="EMBL" id="KZZ93530.1"/>
    </source>
</evidence>
<dbReference type="InterPro" id="IPR013087">
    <property type="entry name" value="Znf_C2H2_type"/>
</dbReference>
<feature type="region of interest" description="Disordered" evidence="8">
    <location>
        <begin position="1134"/>
        <end position="1153"/>
    </location>
</feature>
<dbReference type="FunFam" id="3.30.160.60:FF:000446">
    <property type="entry name" value="Zinc finger protein"/>
    <property type="match status" value="1"/>
</dbReference>
<feature type="compositionally biased region" description="Polar residues" evidence="8">
    <location>
        <begin position="56"/>
        <end position="86"/>
    </location>
</feature>
<evidence type="ECO:0000256" key="7">
    <source>
        <dbReference type="PROSITE-ProRule" id="PRU00042"/>
    </source>
</evidence>
<evidence type="ECO:0000313" key="11">
    <source>
        <dbReference type="Proteomes" id="UP000242877"/>
    </source>
</evidence>
<dbReference type="PROSITE" id="PS50157">
    <property type="entry name" value="ZINC_FINGER_C2H2_2"/>
    <property type="match status" value="2"/>
</dbReference>
<dbReference type="FunFam" id="3.30.160.60:FF:000065">
    <property type="entry name" value="B-cell CLL/lymphoma 6, member B"/>
    <property type="match status" value="1"/>
</dbReference>
<sequence length="1581" mass="170374">MGDLDIDMSGMQAASMAAAGAASGIGAENKKNGGNDATSSKKGNSTEGRNGDKTVSELNNQMSNTKEANGNAQSTTNAEKSPSGQLQTQPEPQSQSKQTTSTTKPRSQSHSQSKAQQPLPKGSAPANGNTQANGQPKSDKPRPHICTTCSRSFARLEHLKRHERSHTKEKPFECPECTRCFARRDLLLRHQQKLHMNSAPAARGRGRRESASNGAGNVSGSGMGAGAGPGGVPPVVPGPGPGGRVRKNSMVNNGNSARPRANTISHVDGRAIEMMANVAVTGAGTGLHDVNVRNSLTAGPPVTAAGRARHPPRGAGHTRGQVSHHSSLSGISPLVGAGLFNPQQLGATPENAQTQHHPPPLRHAQMSHLQQQNSRPMHGLTKINTTGIPIDMHGLRTAPIIGNGFNGGSSFSSETAYMDSMSQGAMLGSGTTINPAQLFFHSSPQGVAVNPNHTPQLNHHRHPERMQNGNAGFQAQSAPSTSMFAAMFEQQQQHQQNVQDQNQAHSAHNQELSAFDPMALDFPMDDQTAFTNPFELFTTNSNTDPNATLDNTYNMFFGPGTTVPESAIDGSSPSAFSTGSQSGVSGVSDSMFDGSSHTLTTVGTNTSGPNVASINGKMPPPAMSTAWSQNGNGNDMFVSSQLSPFGIDFSTPFSAGGVDYNQGQQNQQQQQFQHQRQPSQQQNQQYQQQQAGQQADTVSPKNLFTQNTSQIDTSHFLATSAPVTSLDPRSIMGGLPVSTFPQQLMTDAEFNTLTGGIGAGSLGHESFLTSPSVTAADLMGQSTLTSGLQQPIGSTSHAFPANRRYSQTSLNHLSTENNISPSSIFSIPAPTNALPKSFEMQRYVASYINHFHPHLPFLHIPTMNFEPAEFSNSLRLAMDQQNGTTPNFNNGRACLLLPMAAIGALYENESSSSTELFETSKKLVQSFMDQRRKADMDVAMQRAEASMNGSNSMNSIPQSADESQGKLSGQNIPLWLIQTMLLNTIYGHSCGDKAAGNIAVTHSAALVSLARASNLVSYVPVETLPAEHIGSYDHTHAGEDKSEERLQWLRWKVSEERKRTLFAIFTLSSILLSAYNHAPILMNSEIQLDLPCDEQTWGARDPQSWLASRNASNVKDQEVSFFTALSSLLNANKRHRSQSVSSPNQNVQAPASSIEQLNDSDLKPSAFGCLVLIHALHNYIWETQQRHVGRPWTTQETESMHGHIEPALRAWQVAWRSNPQHSLERPNPYGIGPLSADSIPLLDLAYVRLFVNLARSKEAFFQRNWELMADEMARGTDILEHTAGDDGPNLTNASGSVPVSVAAPTRALITARRPSMMMDYGFGELTLGGNTSRSLPTTTEGEVLNIGNMNMMSNTSFSAKASRRERHLRKAAFYAADSMFMSDKLGNSYADFNSRELPLQFAMCTFDCAQVLAEWVTTVQERVGSYLGILGEDHIELGQIPSTLCLEDEDFKLLGKIEEILGSVEAKMRTLSSSTEAGSTSSFNLGLNFGLNGQSHMNGNDNGRREAWECPPSLLHGGYGIKILFSTAYLLDKAAVWPVTKLMAKSLEVQGRKMRERAQASAGRGSGMNMNMSMSIGISGI</sequence>
<comment type="caution">
    <text evidence="10">The sequence shown here is derived from an EMBL/GenBank/DDBJ whole genome shotgun (WGS) entry which is preliminary data.</text>
</comment>
<evidence type="ECO:0000256" key="3">
    <source>
        <dbReference type="ARBA" id="ARBA00022737"/>
    </source>
</evidence>
<feature type="region of interest" description="Disordered" evidence="8">
    <location>
        <begin position="298"/>
        <end position="361"/>
    </location>
</feature>
<dbReference type="SMART" id="SM00355">
    <property type="entry name" value="ZnF_C2H2"/>
    <property type="match status" value="2"/>
</dbReference>
<reference evidence="10 11" key="1">
    <citation type="journal article" date="2016" name="Genome Biol. Evol.">
        <title>Divergent and convergent evolution of fungal pathogenicity.</title>
        <authorList>
            <person name="Shang Y."/>
            <person name="Xiao G."/>
            <person name="Zheng P."/>
            <person name="Cen K."/>
            <person name="Zhan S."/>
            <person name="Wang C."/>
        </authorList>
    </citation>
    <scope>NUCLEOTIDE SEQUENCE [LARGE SCALE GENOMIC DNA]</scope>
    <source>
        <strain evidence="10 11">ARSEF 7405</strain>
    </source>
</reference>
<accession>A0A166NZM6</accession>
<dbReference type="GO" id="GO:0006351">
    <property type="term" value="P:DNA-templated transcription"/>
    <property type="evidence" value="ECO:0007669"/>
    <property type="project" value="InterPro"/>
</dbReference>
<dbReference type="Proteomes" id="UP000242877">
    <property type="component" value="Unassembled WGS sequence"/>
</dbReference>
<keyword evidence="5" id="KW-0862">Zinc</keyword>
<evidence type="ECO:0000256" key="5">
    <source>
        <dbReference type="ARBA" id="ARBA00022833"/>
    </source>
</evidence>
<feature type="domain" description="C2H2-type" evidence="9">
    <location>
        <begin position="172"/>
        <end position="200"/>
    </location>
</feature>
<dbReference type="PANTHER" id="PTHR40626:SF13">
    <property type="entry name" value="RESPIRATION FACTOR 2-RELATED"/>
    <property type="match status" value="1"/>
</dbReference>
<dbReference type="CDD" id="cd12148">
    <property type="entry name" value="fungal_TF_MHR"/>
    <property type="match status" value="1"/>
</dbReference>
<feature type="compositionally biased region" description="Polar residues" evidence="8">
    <location>
        <begin position="35"/>
        <end position="48"/>
    </location>
</feature>
<feature type="compositionally biased region" description="Low complexity" evidence="8">
    <location>
        <begin position="662"/>
        <end position="694"/>
    </location>
</feature>
<protein>
    <submittedName>
        <fullName evidence="10">Transcription factor</fullName>
    </submittedName>
</protein>
<dbReference type="InterPro" id="IPR007219">
    <property type="entry name" value="XnlR_reg_dom"/>
</dbReference>
<evidence type="ECO:0000256" key="8">
    <source>
        <dbReference type="SAM" id="MobiDB-lite"/>
    </source>
</evidence>
<evidence type="ECO:0000256" key="6">
    <source>
        <dbReference type="ARBA" id="ARBA00023242"/>
    </source>
</evidence>
<feature type="region of interest" description="Disordered" evidence="8">
    <location>
        <begin position="195"/>
        <end position="232"/>
    </location>
</feature>
<evidence type="ECO:0000259" key="9">
    <source>
        <dbReference type="PROSITE" id="PS50157"/>
    </source>
</evidence>
<feature type="compositionally biased region" description="Low complexity" evidence="8">
    <location>
        <begin position="1138"/>
        <end position="1148"/>
    </location>
</feature>
<feature type="compositionally biased region" description="Polar residues" evidence="8">
    <location>
        <begin position="341"/>
        <end position="356"/>
    </location>
</feature>
<feature type="compositionally biased region" description="Polar residues" evidence="8">
    <location>
        <begin position="320"/>
        <end position="330"/>
    </location>
</feature>
<keyword evidence="11" id="KW-1185">Reference proteome</keyword>
<dbReference type="EMBL" id="AZGZ01000008">
    <property type="protein sequence ID" value="KZZ93530.1"/>
    <property type="molecule type" value="Genomic_DNA"/>
</dbReference>
<dbReference type="Pfam" id="PF04082">
    <property type="entry name" value="Fungal_trans"/>
    <property type="match status" value="1"/>
</dbReference>
<evidence type="ECO:0000256" key="4">
    <source>
        <dbReference type="ARBA" id="ARBA00022771"/>
    </source>
</evidence>
<evidence type="ECO:0000256" key="1">
    <source>
        <dbReference type="ARBA" id="ARBA00004123"/>
    </source>
</evidence>
<dbReference type="OrthoDB" id="6077919at2759"/>
<feature type="domain" description="C2H2-type" evidence="9">
    <location>
        <begin position="144"/>
        <end position="171"/>
    </location>
</feature>
<feature type="compositionally biased region" description="Low complexity" evidence="8">
    <location>
        <begin position="87"/>
        <end position="109"/>
    </location>
</feature>
<keyword evidence="2" id="KW-0479">Metal-binding</keyword>
<feature type="compositionally biased region" description="Gly residues" evidence="8">
    <location>
        <begin position="217"/>
        <end position="230"/>
    </location>
</feature>
<feature type="region of interest" description="Disordered" evidence="8">
    <location>
        <begin position="653"/>
        <end position="697"/>
    </location>
</feature>
<dbReference type="InterPro" id="IPR036236">
    <property type="entry name" value="Znf_C2H2_sf"/>
</dbReference>
<comment type="subcellular location">
    <subcellularLocation>
        <location evidence="1">Nucleus</location>
    </subcellularLocation>
</comment>
<keyword evidence="4 7" id="KW-0863">Zinc-finger</keyword>
<keyword evidence="6" id="KW-0539">Nucleus</keyword>
<name>A0A166NZM6_9EURO</name>
<keyword evidence="3" id="KW-0677">Repeat</keyword>
<feature type="compositionally biased region" description="Low complexity" evidence="8">
    <location>
        <begin position="8"/>
        <end position="27"/>
    </location>
</feature>
<dbReference type="SUPFAM" id="SSF57667">
    <property type="entry name" value="beta-beta-alpha zinc fingers"/>
    <property type="match status" value="1"/>
</dbReference>
<evidence type="ECO:0000256" key="2">
    <source>
        <dbReference type="ARBA" id="ARBA00022723"/>
    </source>
</evidence>
<feature type="compositionally biased region" description="Polar residues" evidence="8">
    <location>
        <begin position="126"/>
        <end position="136"/>
    </location>
</feature>
<feature type="region of interest" description="Disordered" evidence="8">
    <location>
        <begin position="1"/>
        <end position="146"/>
    </location>
</feature>
<dbReference type="GO" id="GO:0000981">
    <property type="term" value="F:DNA-binding transcription factor activity, RNA polymerase II-specific"/>
    <property type="evidence" value="ECO:0007669"/>
    <property type="project" value="InterPro"/>
</dbReference>
<dbReference type="VEuPathDB" id="FungiDB:AAP_02322"/>
<dbReference type="GO" id="GO:0005634">
    <property type="term" value="C:nucleus"/>
    <property type="evidence" value="ECO:0007669"/>
    <property type="project" value="UniProtKB-SubCell"/>
</dbReference>
<dbReference type="InterPro" id="IPR051059">
    <property type="entry name" value="VerF-like"/>
</dbReference>
<dbReference type="Pfam" id="PF00096">
    <property type="entry name" value="zf-C2H2"/>
    <property type="match status" value="2"/>
</dbReference>
<dbReference type="PROSITE" id="PS00028">
    <property type="entry name" value="ZINC_FINGER_C2H2_1"/>
    <property type="match status" value="2"/>
</dbReference>
<dbReference type="Gene3D" id="3.30.160.60">
    <property type="entry name" value="Classic Zinc Finger"/>
    <property type="match status" value="2"/>
</dbReference>
<organism evidence="10 11">
    <name type="scientific">Ascosphaera apis ARSEF 7405</name>
    <dbReference type="NCBI Taxonomy" id="392613"/>
    <lineage>
        <taxon>Eukaryota</taxon>
        <taxon>Fungi</taxon>
        <taxon>Dikarya</taxon>
        <taxon>Ascomycota</taxon>
        <taxon>Pezizomycotina</taxon>
        <taxon>Eurotiomycetes</taxon>
        <taxon>Eurotiomycetidae</taxon>
        <taxon>Onygenales</taxon>
        <taxon>Ascosphaeraceae</taxon>
        <taxon>Ascosphaera</taxon>
    </lineage>
</organism>
<dbReference type="GO" id="GO:0000978">
    <property type="term" value="F:RNA polymerase II cis-regulatory region sequence-specific DNA binding"/>
    <property type="evidence" value="ECO:0007669"/>
    <property type="project" value="InterPro"/>
</dbReference>
<gene>
    <name evidence="10" type="ORF">AAP_02322</name>
</gene>
<proteinExistence type="predicted"/>
<dbReference type="GO" id="GO:0000785">
    <property type="term" value="C:chromatin"/>
    <property type="evidence" value="ECO:0007669"/>
    <property type="project" value="TreeGrafter"/>
</dbReference>
<dbReference type="GO" id="GO:0008270">
    <property type="term" value="F:zinc ion binding"/>
    <property type="evidence" value="ECO:0007669"/>
    <property type="project" value="UniProtKB-KW"/>
</dbReference>
<dbReference type="PANTHER" id="PTHR40626">
    <property type="entry name" value="MIP31509P"/>
    <property type="match status" value="1"/>
</dbReference>